<evidence type="ECO:0000256" key="2">
    <source>
        <dbReference type="ARBA" id="ARBA00023016"/>
    </source>
</evidence>
<reference evidence="4 5" key="1">
    <citation type="journal article" date="2020" name="G3 (Bethesda)">
        <title>Whole Genome Sequencing and Comparative Genomics of Two Nematicidal Bacillus Strains Reveals a Wide Range of Possible Virulence Factors.</title>
        <authorList>
            <person name="Susic N."/>
            <person name="Janezic S."/>
            <person name="Rupnik M."/>
            <person name="Geric Stare B."/>
        </authorList>
    </citation>
    <scope>NUCLEOTIDE SEQUENCE [LARGE SCALE GENOMIC DNA]</scope>
    <source>
        <strain evidence="4 5">I-1582</strain>
    </source>
</reference>
<dbReference type="InterPro" id="IPR001623">
    <property type="entry name" value="DnaJ_domain"/>
</dbReference>
<keyword evidence="2" id="KW-0346">Stress response</keyword>
<dbReference type="AlphaFoldDB" id="A0A800MVC1"/>
<evidence type="ECO:0008006" key="6">
    <source>
        <dbReference type="Google" id="ProtNLM"/>
    </source>
</evidence>
<dbReference type="RefSeq" id="WP_159345684.1">
    <property type="nucleotide sequence ID" value="NZ_JBALOT010000082.1"/>
</dbReference>
<dbReference type="CDD" id="cd06257">
    <property type="entry name" value="DnaJ"/>
    <property type="match status" value="1"/>
</dbReference>
<evidence type="ECO:0000313" key="5">
    <source>
        <dbReference type="Proteomes" id="UP000465778"/>
    </source>
</evidence>
<comment type="caution">
    <text evidence="4">The sequence shown here is derived from an EMBL/GenBank/DDBJ whole genome shotgun (WGS) entry which is preliminary data.</text>
</comment>
<dbReference type="GO" id="GO:0006260">
    <property type="term" value="P:DNA replication"/>
    <property type="evidence" value="ECO:0007669"/>
    <property type="project" value="UniProtKB-KW"/>
</dbReference>
<organism evidence="4 5">
    <name type="scientific">Cytobacillus firmus</name>
    <name type="common">Bacillus firmus</name>
    <dbReference type="NCBI Taxonomy" id="1399"/>
    <lineage>
        <taxon>Bacteria</taxon>
        <taxon>Bacillati</taxon>
        <taxon>Bacillota</taxon>
        <taxon>Bacilli</taxon>
        <taxon>Bacillales</taxon>
        <taxon>Bacillaceae</taxon>
        <taxon>Cytobacillus</taxon>
    </lineage>
</organism>
<name>A0A800MVC1_CYTFI</name>
<feature type="coiled-coil region" evidence="3">
    <location>
        <begin position="73"/>
        <end position="100"/>
    </location>
</feature>
<evidence type="ECO:0000256" key="1">
    <source>
        <dbReference type="ARBA" id="ARBA00022705"/>
    </source>
</evidence>
<dbReference type="SUPFAM" id="SSF46565">
    <property type="entry name" value="Chaperone J-domain"/>
    <property type="match status" value="1"/>
</dbReference>
<gene>
    <name evidence="4" type="ORF">KIS1582_3110</name>
</gene>
<evidence type="ECO:0000256" key="3">
    <source>
        <dbReference type="SAM" id="Coils"/>
    </source>
</evidence>
<dbReference type="EMBL" id="VDEM01000038">
    <property type="protein sequence ID" value="KAF0823129.1"/>
    <property type="molecule type" value="Genomic_DNA"/>
</dbReference>
<evidence type="ECO:0000313" key="4">
    <source>
        <dbReference type="EMBL" id="KAF0823129.1"/>
    </source>
</evidence>
<proteinExistence type="predicted"/>
<keyword evidence="1" id="KW-0235">DNA replication</keyword>
<dbReference type="Gene3D" id="1.10.287.110">
    <property type="entry name" value="DnaJ domain"/>
    <property type="match status" value="1"/>
</dbReference>
<dbReference type="InterPro" id="IPR036869">
    <property type="entry name" value="J_dom_sf"/>
</dbReference>
<sequence>MNITDAVAQLHKSGIKANGEDVEGWIEEGKIKAERSARRQVSYSIKMKDLADFIIQEKEVRYRQKLEVVLLQVKDLKGQIEILNTRVQIEESKVKSLKKMIQAQKLIADEEIQPAKLLDLKPDEDLQIIRKEFKKLLKALHPDRGGDERLFKVFNEHYKNIF</sequence>
<dbReference type="OrthoDB" id="2579901at2"/>
<accession>A0A800MVC1</accession>
<dbReference type="Proteomes" id="UP000465778">
    <property type="component" value="Unassembled WGS sequence"/>
</dbReference>
<keyword evidence="3" id="KW-0175">Coiled coil</keyword>
<protein>
    <recommendedName>
        <fullName evidence="6">J domain-containing protein</fullName>
    </recommendedName>
</protein>